<evidence type="ECO:0000313" key="1">
    <source>
        <dbReference type="EMBL" id="CAI5779713.1"/>
    </source>
</evidence>
<protein>
    <submittedName>
        <fullName evidence="1">Uncharacterized protein</fullName>
    </submittedName>
</protein>
<accession>A0AA35KLQ7</accession>
<keyword evidence="2" id="KW-1185">Reference proteome</keyword>
<name>A0AA35KLQ7_9SAUR</name>
<gene>
    <name evidence="1" type="ORF">PODLI_1B004915</name>
</gene>
<evidence type="ECO:0000313" key="2">
    <source>
        <dbReference type="Proteomes" id="UP001178461"/>
    </source>
</evidence>
<proteinExistence type="predicted"/>
<dbReference type="Proteomes" id="UP001178461">
    <property type="component" value="Chromosome 7"/>
</dbReference>
<organism evidence="1 2">
    <name type="scientific">Podarcis lilfordi</name>
    <name type="common">Lilford's wall lizard</name>
    <dbReference type="NCBI Taxonomy" id="74358"/>
    <lineage>
        <taxon>Eukaryota</taxon>
        <taxon>Metazoa</taxon>
        <taxon>Chordata</taxon>
        <taxon>Craniata</taxon>
        <taxon>Vertebrata</taxon>
        <taxon>Euteleostomi</taxon>
        <taxon>Lepidosauria</taxon>
        <taxon>Squamata</taxon>
        <taxon>Bifurcata</taxon>
        <taxon>Unidentata</taxon>
        <taxon>Episquamata</taxon>
        <taxon>Laterata</taxon>
        <taxon>Lacertibaenia</taxon>
        <taxon>Lacertidae</taxon>
        <taxon>Podarcis</taxon>
    </lineage>
</organism>
<dbReference type="EMBL" id="OX395132">
    <property type="protein sequence ID" value="CAI5779713.1"/>
    <property type="molecule type" value="Genomic_DNA"/>
</dbReference>
<dbReference type="AlphaFoldDB" id="A0AA35KLQ7"/>
<sequence length="62" mass="7456">MTRECTVEDIQRFCIIAEFKQGIYFKMMLDAEESLSQPWSEICFVEETEKWTDANTKFQNHE</sequence>
<reference evidence="1" key="1">
    <citation type="submission" date="2022-12" db="EMBL/GenBank/DDBJ databases">
        <authorList>
            <person name="Alioto T."/>
            <person name="Alioto T."/>
            <person name="Gomez Garrido J."/>
        </authorList>
    </citation>
    <scope>NUCLEOTIDE SEQUENCE</scope>
</reference>